<dbReference type="SUPFAM" id="SSF143555">
    <property type="entry name" value="FwdE-like"/>
    <property type="match status" value="1"/>
</dbReference>
<dbReference type="RefSeq" id="WP_207678913.1">
    <property type="nucleotide sequence ID" value="NZ_CP061800.1"/>
</dbReference>
<name>A0A975BTE6_9BACT</name>
<dbReference type="PANTHER" id="PTHR39418">
    <property type="entry name" value="DEHYDROGENASE-RELATED"/>
    <property type="match status" value="1"/>
</dbReference>
<dbReference type="InterPro" id="IPR003814">
    <property type="entry name" value="FmdEsu_dom"/>
</dbReference>
<dbReference type="AlphaFoldDB" id="A0A975BTE6"/>
<protein>
    <submittedName>
        <fullName evidence="3">Molybdenum formylmethanofuran dehydrogenase domain-containing protein</fullName>
    </submittedName>
</protein>
<feature type="domain" description="Formylmethanofuran dehydrogenase subunit E" evidence="1">
    <location>
        <begin position="25"/>
        <end position="147"/>
    </location>
</feature>
<gene>
    <name evidence="3" type="ORF">dnm_069860</name>
</gene>
<evidence type="ECO:0000313" key="3">
    <source>
        <dbReference type="EMBL" id="QTA90924.1"/>
    </source>
</evidence>
<feature type="domain" description="FmdE-like treble clef zinc finger" evidence="2">
    <location>
        <begin position="161"/>
        <end position="193"/>
    </location>
</feature>
<dbReference type="Gene3D" id="3.30.1330.130">
    <property type="match status" value="1"/>
</dbReference>
<keyword evidence="4" id="KW-1185">Reference proteome</keyword>
<dbReference type="InterPro" id="IPR057035">
    <property type="entry name" value="Znf-Tbcl_FmdE"/>
</dbReference>
<dbReference type="Proteomes" id="UP000663722">
    <property type="component" value="Chromosome"/>
</dbReference>
<evidence type="ECO:0000259" key="2">
    <source>
        <dbReference type="Pfam" id="PF23475"/>
    </source>
</evidence>
<dbReference type="InterPro" id="IPR053194">
    <property type="entry name" value="tRNA_methyltr_O"/>
</dbReference>
<dbReference type="Pfam" id="PF02663">
    <property type="entry name" value="FmdE"/>
    <property type="match status" value="1"/>
</dbReference>
<dbReference type="KEGG" id="dmm:dnm_069860"/>
<dbReference type="Gene3D" id="3.30.60.80">
    <property type="match status" value="1"/>
</dbReference>
<reference evidence="3" key="1">
    <citation type="journal article" date="2021" name="Microb. Physiol.">
        <title>Proteogenomic Insights into the Physiology of Marine, Sulfate-Reducing, Filamentous Desulfonema limicola and Desulfonema magnum.</title>
        <authorList>
            <person name="Schnaars V."/>
            <person name="Wohlbrand L."/>
            <person name="Scheve S."/>
            <person name="Hinrichs C."/>
            <person name="Reinhardt R."/>
            <person name="Rabus R."/>
        </authorList>
    </citation>
    <scope>NUCLEOTIDE SEQUENCE</scope>
    <source>
        <strain evidence="3">4be13</strain>
    </source>
</reference>
<dbReference type="Pfam" id="PF23475">
    <property type="entry name" value="zf-Tbcl_FmdE"/>
    <property type="match status" value="1"/>
</dbReference>
<sequence length="202" mass="22538">MNIRTSDILVCGKSIKECLADIEAFHGFTAPGLVLGTFMVDWARELVGSDVEADAIVETRHCLPDAIQIFTPCSFGNGWMKVLDWGKFALSLYDKKTLEGYRVWLDLEKARQFPNIYNWYMHLVPKKELPLEVLTGTMIEAKREVLSSCAIRVTQFYESPKKGKIEICSGCGEAYPAVQGSQCLTCQGKGYYEKCQVSGVGS</sequence>
<organism evidence="3 4">
    <name type="scientific">Desulfonema magnum</name>
    <dbReference type="NCBI Taxonomy" id="45655"/>
    <lineage>
        <taxon>Bacteria</taxon>
        <taxon>Pseudomonadati</taxon>
        <taxon>Thermodesulfobacteriota</taxon>
        <taxon>Desulfobacteria</taxon>
        <taxon>Desulfobacterales</taxon>
        <taxon>Desulfococcaceae</taxon>
        <taxon>Desulfonema</taxon>
    </lineage>
</organism>
<evidence type="ECO:0000313" key="4">
    <source>
        <dbReference type="Proteomes" id="UP000663722"/>
    </source>
</evidence>
<dbReference type="EMBL" id="CP061800">
    <property type="protein sequence ID" value="QTA90924.1"/>
    <property type="molecule type" value="Genomic_DNA"/>
</dbReference>
<accession>A0A975BTE6</accession>
<proteinExistence type="predicted"/>
<dbReference type="PANTHER" id="PTHR39418:SF1">
    <property type="entry name" value="DEHYDROGENASE"/>
    <property type="match status" value="1"/>
</dbReference>
<evidence type="ECO:0000259" key="1">
    <source>
        <dbReference type="Pfam" id="PF02663"/>
    </source>
</evidence>